<accession>L8HAV4</accession>
<dbReference type="InterPro" id="IPR011009">
    <property type="entry name" value="Kinase-like_dom_sf"/>
</dbReference>
<evidence type="ECO:0000256" key="1">
    <source>
        <dbReference type="SAM" id="MobiDB-lite"/>
    </source>
</evidence>
<dbReference type="Proteomes" id="UP000011083">
    <property type="component" value="Unassembled WGS sequence"/>
</dbReference>
<feature type="compositionally biased region" description="Basic and acidic residues" evidence="1">
    <location>
        <begin position="83"/>
        <end position="101"/>
    </location>
</feature>
<protein>
    <recommendedName>
        <fullName evidence="2">Serine-threonine/tyrosine-protein kinase catalytic domain-containing protein</fullName>
    </recommendedName>
</protein>
<feature type="region of interest" description="Disordered" evidence="1">
    <location>
        <begin position="54"/>
        <end position="152"/>
    </location>
</feature>
<evidence type="ECO:0000313" key="3">
    <source>
        <dbReference type="EMBL" id="ELR22619.1"/>
    </source>
</evidence>
<name>L8HAV4_ACACF</name>
<dbReference type="GO" id="GO:0004672">
    <property type="term" value="F:protein kinase activity"/>
    <property type="evidence" value="ECO:0007669"/>
    <property type="project" value="InterPro"/>
</dbReference>
<organism evidence="3 4">
    <name type="scientific">Acanthamoeba castellanii (strain ATCC 30010 / Neff)</name>
    <dbReference type="NCBI Taxonomy" id="1257118"/>
    <lineage>
        <taxon>Eukaryota</taxon>
        <taxon>Amoebozoa</taxon>
        <taxon>Discosea</taxon>
        <taxon>Longamoebia</taxon>
        <taxon>Centramoebida</taxon>
        <taxon>Acanthamoebidae</taxon>
        <taxon>Acanthamoeba</taxon>
    </lineage>
</organism>
<dbReference type="EMBL" id="KB007879">
    <property type="protein sequence ID" value="ELR22619.1"/>
    <property type="molecule type" value="Genomic_DNA"/>
</dbReference>
<dbReference type="Pfam" id="PF07714">
    <property type="entry name" value="PK_Tyr_Ser-Thr"/>
    <property type="match status" value="1"/>
</dbReference>
<keyword evidence="4" id="KW-1185">Reference proteome</keyword>
<dbReference type="AlphaFoldDB" id="L8HAV4"/>
<dbReference type="KEGG" id="acan:ACA1_035040"/>
<reference evidence="3 4" key="1">
    <citation type="journal article" date="2013" name="Genome Biol.">
        <title>Genome of Acanthamoeba castellanii highlights extensive lateral gene transfer and early evolution of tyrosine kinase signaling.</title>
        <authorList>
            <person name="Clarke M."/>
            <person name="Lohan A.J."/>
            <person name="Liu B."/>
            <person name="Lagkouvardos I."/>
            <person name="Roy S."/>
            <person name="Zafar N."/>
            <person name="Bertelli C."/>
            <person name="Schilde C."/>
            <person name="Kianianmomeni A."/>
            <person name="Burglin T.R."/>
            <person name="Frech C."/>
            <person name="Turcotte B."/>
            <person name="Kopec K.O."/>
            <person name="Synnott J.M."/>
            <person name="Choo C."/>
            <person name="Paponov I."/>
            <person name="Finkler A."/>
            <person name="Soon Heng Tan C."/>
            <person name="Hutchins A.P."/>
            <person name="Weinmeier T."/>
            <person name="Rattei T."/>
            <person name="Chu J.S."/>
            <person name="Gimenez G."/>
            <person name="Irimia M."/>
            <person name="Rigden D.J."/>
            <person name="Fitzpatrick D.A."/>
            <person name="Lorenzo-Morales J."/>
            <person name="Bateman A."/>
            <person name="Chiu C.H."/>
            <person name="Tang P."/>
            <person name="Hegemann P."/>
            <person name="Fromm H."/>
            <person name="Raoult D."/>
            <person name="Greub G."/>
            <person name="Miranda-Saavedra D."/>
            <person name="Chen N."/>
            <person name="Nash P."/>
            <person name="Ginger M.L."/>
            <person name="Horn M."/>
            <person name="Schaap P."/>
            <person name="Caler L."/>
            <person name="Loftus B."/>
        </authorList>
    </citation>
    <scope>NUCLEOTIDE SEQUENCE [LARGE SCALE GENOMIC DNA]</scope>
    <source>
        <strain evidence="3 4">Neff</strain>
    </source>
</reference>
<sequence>QIAAGDKLAIPEDCPRDLAELIAQCLSTEPNDRPNFTGIVHALDALLARLLPPRKPSCGGGGCGPTPPLVDRASDALDEEGEGETRESRWRRLLQLEKDTLSRGVVASSDSDASDDDTSNSGRESDEDDDDQEEALRLVQYNLDVESTRAVG</sequence>
<dbReference type="SUPFAM" id="SSF56112">
    <property type="entry name" value="Protein kinase-like (PK-like)"/>
    <property type="match status" value="1"/>
</dbReference>
<gene>
    <name evidence="3" type="ORF">ACA1_035040</name>
</gene>
<feature type="domain" description="Serine-threonine/tyrosine-protein kinase catalytic" evidence="2">
    <location>
        <begin position="2"/>
        <end position="43"/>
    </location>
</feature>
<feature type="non-terminal residue" evidence="3">
    <location>
        <position position="1"/>
    </location>
</feature>
<dbReference type="GeneID" id="14923553"/>
<proteinExistence type="predicted"/>
<evidence type="ECO:0000313" key="4">
    <source>
        <dbReference type="Proteomes" id="UP000011083"/>
    </source>
</evidence>
<dbReference type="VEuPathDB" id="AmoebaDB:ACA1_035040"/>
<dbReference type="RefSeq" id="XP_004349744.1">
    <property type="nucleotide sequence ID" value="XM_004349694.1"/>
</dbReference>
<evidence type="ECO:0000259" key="2">
    <source>
        <dbReference type="Pfam" id="PF07714"/>
    </source>
</evidence>
<dbReference type="InterPro" id="IPR001245">
    <property type="entry name" value="Ser-Thr/Tyr_kinase_cat_dom"/>
</dbReference>
<dbReference type="Gene3D" id="1.10.510.10">
    <property type="entry name" value="Transferase(Phosphotransferase) domain 1"/>
    <property type="match status" value="1"/>
</dbReference>